<protein>
    <submittedName>
        <fullName evidence="1">Uncharacterized protein</fullName>
    </submittedName>
</protein>
<sequence>MALLPLAALSLGGSGS</sequence>
<comment type="caution">
    <text evidence="1">The sequence shown here is derived from an EMBL/GenBank/DDBJ whole genome shotgun (WGS) entry which is preliminary data.</text>
</comment>
<keyword evidence="2" id="KW-1185">Reference proteome</keyword>
<dbReference type="AlphaFoldDB" id="A0A5B7IBP2"/>
<organism evidence="1 2">
    <name type="scientific">Portunus trituberculatus</name>
    <name type="common">Swimming crab</name>
    <name type="synonym">Neptunus trituberculatus</name>
    <dbReference type="NCBI Taxonomy" id="210409"/>
    <lineage>
        <taxon>Eukaryota</taxon>
        <taxon>Metazoa</taxon>
        <taxon>Ecdysozoa</taxon>
        <taxon>Arthropoda</taxon>
        <taxon>Crustacea</taxon>
        <taxon>Multicrustacea</taxon>
        <taxon>Malacostraca</taxon>
        <taxon>Eumalacostraca</taxon>
        <taxon>Eucarida</taxon>
        <taxon>Decapoda</taxon>
        <taxon>Pleocyemata</taxon>
        <taxon>Brachyura</taxon>
        <taxon>Eubrachyura</taxon>
        <taxon>Portunoidea</taxon>
        <taxon>Portunidae</taxon>
        <taxon>Portuninae</taxon>
        <taxon>Portunus</taxon>
    </lineage>
</organism>
<accession>A0A5B7IBP2</accession>
<gene>
    <name evidence="1" type="ORF">E2C01_074161</name>
</gene>
<dbReference type="EMBL" id="VSRR010051620">
    <property type="protein sequence ID" value="MPC79625.1"/>
    <property type="molecule type" value="Genomic_DNA"/>
</dbReference>
<reference evidence="1 2" key="1">
    <citation type="submission" date="2019-05" db="EMBL/GenBank/DDBJ databases">
        <title>Another draft genome of Portunus trituberculatus and its Hox gene families provides insights of decapod evolution.</title>
        <authorList>
            <person name="Jeong J.-H."/>
            <person name="Song I."/>
            <person name="Kim S."/>
            <person name="Choi T."/>
            <person name="Kim D."/>
            <person name="Ryu S."/>
            <person name="Kim W."/>
        </authorList>
    </citation>
    <scope>NUCLEOTIDE SEQUENCE [LARGE SCALE GENOMIC DNA]</scope>
    <source>
        <tissue evidence="1">Muscle</tissue>
    </source>
</reference>
<name>A0A5B7IBP2_PORTR</name>
<evidence type="ECO:0000313" key="1">
    <source>
        <dbReference type="EMBL" id="MPC79625.1"/>
    </source>
</evidence>
<dbReference type="Proteomes" id="UP000324222">
    <property type="component" value="Unassembled WGS sequence"/>
</dbReference>
<evidence type="ECO:0000313" key="2">
    <source>
        <dbReference type="Proteomes" id="UP000324222"/>
    </source>
</evidence>
<proteinExistence type="predicted"/>